<reference evidence="2" key="1">
    <citation type="submission" date="2022-03" db="EMBL/GenBank/DDBJ databases">
        <title>Identification of a novel bacterium isolated from mangrove sediments.</title>
        <authorList>
            <person name="Pan X."/>
        </authorList>
    </citation>
    <scope>NUCLEOTIDE SEQUENCE</scope>
    <source>
        <strain evidence="2">B2637</strain>
    </source>
</reference>
<sequence length="166" mass="19221">MTKIQINSAAFFAMATILMPTGIYAQASAPSNSPAAREKLLRKKLDDRNRAYQKYFLSGKVLHEEQIRRKIKEAPMRVKPGRDFGLFFPPYMRFSKDGKVYIYNPGGLFRSSPNYQINGSDVCFTNDIENRMAFECFKISLNPREGYIVKYKMSGKVWFVPVFFEK</sequence>
<keyword evidence="1" id="KW-0732">Signal</keyword>
<comment type="caution">
    <text evidence="2">The sequence shown here is derived from an EMBL/GenBank/DDBJ whole genome shotgun (WGS) entry which is preliminary data.</text>
</comment>
<accession>A0ABT0ACS1</accession>
<name>A0ABT0ACS1_9SPHN</name>
<organism evidence="2 3">
    <name type="scientific">Novosphingobium mangrovi</name>
    <name type="common">ex Hu et al. 2023</name>
    <dbReference type="NCBI Taxonomy" id="2930094"/>
    <lineage>
        <taxon>Bacteria</taxon>
        <taxon>Pseudomonadati</taxon>
        <taxon>Pseudomonadota</taxon>
        <taxon>Alphaproteobacteria</taxon>
        <taxon>Sphingomonadales</taxon>
        <taxon>Sphingomonadaceae</taxon>
        <taxon>Novosphingobium</taxon>
    </lineage>
</organism>
<proteinExistence type="predicted"/>
<dbReference type="Proteomes" id="UP001162802">
    <property type="component" value="Unassembled WGS sequence"/>
</dbReference>
<evidence type="ECO:0000256" key="1">
    <source>
        <dbReference type="SAM" id="SignalP"/>
    </source>
</evidence>
<feature type="chain" id="PRO_5046387884" evidence="1">
    <location>
        <begin position="26"/>
        <end position="166"/>
    </location>
</feature>
<dbReference type="EMBL" id="JALHAT010000014">
    <property type="protein sequence ID" value="MCJ1960987.1"/>
    <property type="molecule type" value="Genomic_DNA"/>
</dbReference>
<evidence type="ECO:0000313" key="2">
    <source>
        <dbReference type="EMBL" id="MCJ1960987.1"/>
    </source>
</evidence>
<keyword evidence="3" id="KW-1185">Reference proteome</keyword>
<protein>
    <submittedName>
        <fullName evidence="2">Uncharacterized protein</fullName>
    </submittedName>
</protein>
<dbReference type="RefSeq" id="WP_243799640.1">
    <property type="nucleotide sequence ID" value="NZ_JALHAT010000014.1"/>
</dbReference>
<feature type="signal peptide" evidence="1">
    <location>
        <begin position="1"/>
        <end position="25"/>
    </location>
</feature>
<evidence type="ECO:0000313" key="3">
    <source>
        <dbReference type="Proteomes" id="UP001162802"/>
    </source>
</evidence>
<gene>
    <name evidence="2" type="ORF">MTR65_09875</name>
</gene>